<feature type="region of interest" description="Disordered" evidence="3">
    <location>
        <begin position="87"/>
        <end position="153"/>
    </location>
</feature>
<comment type="similarity">
    <text evidence="1">Belongs to the zinc-containing alcohol dehydrogenase family. Quinone oxidoreductase subfamily.</text>
</comment>
<dbReference type="AlphaFoldDB" id="A0AAW0PWL9"/>
<evidence type="ECO:0000313" key="5">
    <source>
        <dbReference type="EMBL" id="KAK7940088.1"/>
    </source>
</evidence>
<dbReference type="GO" id="GO:0005741">
    <property type="term" value="C:mitochondrial outer membrane"/>
    <property type="evidence" value="ECO:0007669"/>
    <property type="project" value="TreeGrafter"/>
</dbReference>
<feature type="compositionally biased region" description="Low complexity" evidence="3">
    <location>
        <begin position="138"/>
        <end position="149"/>
    </location>
</feature>
<sequence>MFLQITVTVCLLHYWLRSYTRLTKPSQSFCSIPCVIDSLSLSGFCRQPQSHPTHTRTLPERGVDSHWPLISPLCRGLRLQCKTAENTLQTHSTRSSHSHSGTMSGEDAPAQQQNAVDQKQETKPAEEPKSEPAKTEAAEAAATPAAAPEKAPEEEAFTYRALVLTGYGGYDKVKLQVKKGKPALKAGEVQVRVKTCGLNFADLMARQGLYDRLPSPPVTPGMECAGVVEAVGEEVTDRKVGDKVMVLNRFGLWQEVVVASVNHTFLIPDGMSFEEAAALPVNYITAYMMLFDFGHLRPNQSVLIHSAAGGVGTAATQLCKTVNDVTVFGTASASKHEALTEAESRTPSTTAPRTMWRRSAKSAPKFSADSSGMGYRLEFQRQDFRLVHIVIVAEEPNYKRWILEAVEIRRQGARTTNRDEGAFSLAHMRLTPLEITSQGRHTQCDRSVKLATRISCKRHVTAPDVTSDACCRNCCDIVLDPLGGSDTQKGYNLLKPMGKLITYAPRSTGSVPDSASDQTRVEMTALRLREREKVEDLDSLFVSVGSAVDRLLLRRQSQRSTLATVGSAGIHQNRASAFSSRTPSPCPPSGLPPSAVSRDLLSSSRTPLQLITTRLSSGHPVRPGVLFYPQLRRTQSACREMNVTETPWIADRVLTTG</sequence>
<dbReference type="InterPro" id="IPR002364">
    <property type="entry name" value="Quin_OxRdtase/zeta-crystal_CS"/>
</dbReference>
<protein>
    <recommendedName>
        <fullName evidence="4">Enoyl reductase (ER) domain-containing protein</fullName>
    </recommendedName>
</protein>
<name>A0AAW0PWL9_9GOBI</name>
<feature type="domain" description="Enoyl reductase (ER)" evidence="4">
    <location>
        <begin position="168"/>
        <end position="570"/>
    </location>
</feature>
<comment type="caution">
    <text evidence="5">The sequence shown here is derived from an EMBL/GenBank/DDBJ whole genome shotgun (WGS) entry which is preliminary data.</text>
</comment>
<dbReference type="SUPFAM" id="SSF50129">
    <property type="entry name" value="GroES-like"/>
    <property type="match status" value="1"/>
</dbReference>
<dbReference type="Gene3D" id="3.90.180.10">
    <property type="entry name" value="Medium-chain alcohol dehydrogenases, catalytic domain"/>
    <property type="match status" value="1"/>
</dbReference>
<dbReference type="PROSITE" id="PS01162">
    <property type="entry name" value="QOR_ZETA_CRYSTAL"/>
    <property type="match status" value="1"/>
</dbReference>
<organism evidence="5 6">
    <name type="scientific">Mugilogobius chulae</name>
    <name type="common">yellowstripe goby</name>
    <dbReference type="NCBI Taxonomy" id="88201"/>
    <lineage>
        <taxon>Eukaryota</taxon>
        <taxon>Metazoa</taxon>
        <taxon>Chordata</taxon>
        <taxon>Craniata</taxon>
        <taxon>Vertebrata</taxon>
        <taxon>Euteleostomi</taxon>
        <taxon>Actinopterygii</taxon>
        <taxon>Neopterygii</taxon>
        <taxon>Teleostei</taxon>
        <taxon>Neoteleostei</taxon>
        <taxon>Acanthomorphata</taxon>
        <taxon>Gobiaria</taxon>
        <taxon>Gobiiformes</taxon>
        <taxon>Gobioidei</taxon>
        <taxon>Gobiidae</taxon>
        <taxon>Gobionellinae</taxon>
        <taxon>Mugilogobius</taxon>
    </lineage>
</organism>
<dbReference type="Proteomes" id="UP001460270">
    <property type="component" value="Unassembled WGS sequence"/>
</dbReference>
<dbReference type="SMART" id="SM00829">
    <property type="entry name" value="PKS_ER"/>
    <property type="match status" value="1"/>
</dbReference>
<feature type="compositionally biased region" description="Low complexity" evidence="3">
    <location>
        <begin position="90"/>
        <end position="104"/>
    </location>
</feature>
<dbReference type="Gene3D" id="3.40.50.720">
    <property type="entry name" value="NAD(P)-binding Rossmann-like Domain"/>
    <property type="match status" value="1"/>
</dbReference>
<feature type="compositionally biased region" description="Basic and acidic residues" evidence="3">
    <location>
        <begin position="118"/>
        <end position="137"/>
    </location>
</feature>
<evidence type="ECO:0000256" key="2">
    <source>
        <dbReference type="ARBA" id="ARBA00023002"/>
    </source>
</evidence>
<accession>A0AAW0PWL9</accession>
<dbReference type="GO" id="GO:0008270">
    <property type="term" value="F:zinc ion binding"/>
    <property type="evidence" value="ECO:0007669"/>
    <property type="project" value="InterPro"/>
</dbReference>
<dbReference type="InterPro" id="IPR013154">
    <property type="entry name" value="ADH-like_N"/>
</dbReference>
<dbReference type="InterPro" id="IPR011032">
    <property type="entry name" value="GroES-like_sf"/>
</dbReference>
<dbReference type="Pfam" id="PF08240">
    <property type="entry name" value="ADH_N"/>
    <property type="match status" value="1"/>
</dbReference>
<dbReference type="SUPFAM" id="SSF51735">
    <property type="entry name" value="NAD(P)-binding Rossmann-fold domains"/>
    <property type="match status" value="1"/>
</dbReference>
<reference evidence="6" key="1">
    <citation type="submission" date="2024-04" db="EMBL/GenBank/DDBJ databases">
        <title>Salinicola lusitanus LLJ914,a marine bacterium isolated from the Okinawa Trough.</title>
        <authorList>
            <person name="Li J."/>
        </authorList>
    </citation>
    <scope>NUCLEOTIDE SEQUENCE [LARGE SCALE GENOMIC DNA]</scope>
</reference>
<gene>
    <name evidence="5" type="ORF">WMY93_003414</name>
</gene>
<evidence type="ECO:0000256" key="1">
    <source>
        <dbReference type="ARBA" id="ARBA00010371"/>
    </source>
</evidence>
<keyword evidence="2" id="KW-0560">Oxidoreductase</keyword>
<dbReference type="EMBL" id="JBBPFD010000002">
    <property type="protein sequence ID" value="KAK7940088.1"/>
    <property type="molecule type" value="Genomic_DNA"/>
</dbReference>
<dbReference type="GO" id="GO:0016491">
    <property type="term" value="F:oxidoreductase activity"/>
    <property type="evidence" value="ECO:0007669"/>
    <property type="project" value="UniProtKB-KW"/>
</dbReference>
<evidence type="ECO:0000259" key="4">
    <source>
        <dbReference type="SMART" id="SM00829"/>
    </source>
</evidence>
<dbReference type="GO" id="GO:0010637">
    <property type="term" value="P:negative regulation of mitochondrial fusion"/>
    <property type="evidence" value="ECO:0007669"/>
    <property type="project" value="TreeGrafter"/>
</dbReference>
<feature type="region of interest" description="Disordered" evidence="3">
    <location>
        <begin position="338"/>
        <end position="362"/>
    </location>
</feature>
<dbReference type="InterPro" id="IPR020843">
    <property type="entry name" value="ER"/>
</dbReference>
<feature type="region of interest" description="Disordered" evidence="3">
    <location>
        <begin position="574"/>
        <end position="597"/>
    </location>
</feature>
<evidence type="ECO:0000313" key="6">
    <source>
        <dbReference type="Proteomes" id="UP001460270"/>
    </source>
</evidence>
<dbReference type="InterPro" id="IPR036291">
    <property type="entry name" value="NAD(P)-bd_dom_sf"/>
</dbReference>
<evidence type="ECO:0000256" key="3">
    <source>
        <dbReference type="SAM" id="MobiDB-lite"/>
    </source>
</evidence>
<keyword evidence="6" id="KW-1185">Reference proteome</keyword>
<dbReference type="PANTHER" id="PTHR44054">
    <property type="entry name" value="SYNAPTIC VESICLE MEMBRANE PROTEIN VAT-1 HOMOLOG-LIKE"/>
    <property type="match status" value="1"/>
</dbReference>
<dbReference type="InterPro" id="IPR052100">
    <property type="entry name" value="SV-ATPase_mito-regulator"/>
</dbReference>
<proteinExistence type="inferred from homology"/>
<dbReference type="PANTHER" id="PTHR44054:SF1">
    <property type="entry name" value="SYNAPTIC VESICLE MEMBRANE PROTEIN VAT-1 HOMOLOG"/>
    <property type="match status" value="1"/>
</dbReference>